<dbReference type="Proteomes" id="UP000004959">
    <property type="component" value="Chromosome"/>
</dbReference>
<evidence type="ECO:0000313" key="4">
    <source>
        <dbReference type="EMBL" id="EHN58279.1"/>
    </source>
</evidence>
<keyword evidence="3" id="KW-1133">Transmembrane helix</keyword>
<keyword evidence="3" id="KW-0812">Transmembrane</keyword>
<dbReference type="GO" id="GO:0005886">
    <property type="term" value="C:plasma membrane"/>
    <property type="evidence" value="ECO:0007669"/>
    <property type="project" value="UniProtKB-SubCell"/>
</dbReference>
<protein>
    <recommendedName>
        <fullName evidence="2">Biotin transporter</fullName>
    </recommendedName>
</protein>
<organism evidence="4 5">
    <name type="scientific">Oenococcus kitaharae DSM 17330</name>
    <dbReference type="NCBI Taxonomy" id="1045004"/>
    <lineage>
        <taxon>Bacteria</taxon>
        <taxon>Bacillati</taxon>
        <taxon>Bacillota</taxon>
        <taxon>Bacilli</taxon>
        <taxon>Lactobacillales</taxon>
        <taxon>Lactobacillaceae</taxon>
        <taxon>Oenococcus</taxon>
    </lineage>
</organism>
<dbReference type="GO" id="GO:0015225">
    <property type="term" value="F:biotin transmembrane transporter activity"/>
    <property type="evidence" value="ECO:0007669"/>
    <property type="project" value="UniProtKB-UniRule"/>
</dbReference>
<dbReference type="Gene3D" id="1.10.1760.20">
    <property type="match status" value="1"/>
</dbReference>
<evidence type="ECO:0000313" key="5">
    <source>
        <dbReference type="Proteomes" id="UP000004959"/>
    </source>
</evidence>
<sequence length="183" mass="19836">MDKFTIQNNLKKVGLAFLLAIFLGFSSQITIPLIWVPITGQTLAVGLIASIFGLSVGIESLSIYILLGWLGLPVFANAHAGLSVLLGPTGGYIWGFLIYILLVRLINRDHNSWQLGIANLSAATIQLIIGAVWLMFAAPMTLPAAIENGILPFLIPGLIKITIICGITMLSWRYLPKLNPINK</sequence>
<gene>
    <name evidence="4" type="ORF">OKIT_0152</name>
</gene>
<dbReference type="AlphaFoldDB" id="G9WEV6"/>
<dbReference type="PANTHER" id="PTHR34295">
    <property type="entry name" value="BIOTIN TRANSPORTER BIOY"/>
    <property type="match status" value="1"/>
</dbReference>
<feature type="transmembrane region" description="Helical" evidence="3">
    <location>
        <begin position="150"/>
        <end position="175"/>
    </location>
</feature>
<dbReference type="eggNOG" id="COG1268">
    <property type="taxonomic scope" value="Bacteria"/>
</dbReference>
<dbReference type="PATRIC" id="fig|1045004.4.peg.155"/>
<dbReference type="HOGENOM" id="CLU_077931_2_2_9"/>
<keyword evidence="5" id="KW-1185">Reference proteome</keyword>
<evidence type="ECO:0000256" key="3">
    <source>
        <dbReference type="SAM" id="Phobius"/>
    </source>
</evidence>
<evidence type="ECO:0000256" key="1">
    <source>
        <dbReference type="ARBA" id="ARBA00010692"/>
    </source>
</evidence>
<dbReference type="EMBL" id="AFVZ01000001">
    <property type="protein sequence ID" value="EHN58279.1"/>
    <property type="molecule type" value="Genomic_DNA"/>
</dbReference>
<dbReference type="Pfam" id="PF02632">
    <property type="entry name" value="BioY"/>
    <property type="match status" value="1"/>
</dbReference>
<comment type="caution">
    <text evidence="4">The sequence shown here is derived from an EMBL/GenBank/DDBJ whole genome shotgun (WGS) entry which is preliminary data.</text>
</comment>
<reference evidence="4 5" key="1">
    <citation type="journal article" date="2012" name="PLoS ONE">
        <title>Functional divergence in the genus oenococcus as predicted by genome sequencing of the newly-described species, Oenococcus kitaharae.</title>
        <authorList>
            <person name="Borneman A.R."/>
            <person name="McCarthy J.M."/>
            <person name="Chambers P.J."/>
            <person name="Bartowsky E.J."/>
        </authorList>
    </citation>
    <scope>NUCLEOTIDE SEQUENCE [LARGE SCALE GENOMIC DNA]</scope>
    <source>
        <strain evidence="5">DSM17330</strain>
    </source>
</reference>
<dbReference type="OrthoDB" id="9803495at2"/>
<dbReference type="InterPro" id="IPR003784">
    <property type="entry name" value="BioY"/>
</dbReference>
<feature type="transmembrane region" description="Helical" evidence="3">
    <location>
        <begin position="15"/>
        <end position="36"/>
    </location>
</feature>
<feature type="transmembrane region" description="Helical" evidence="3">
    <location>
        <begin position="43"/>
        <end position="70"/>
    </location>
</feature>
<dbReference type="PIRSF" id="PIRSF016661">
    <property type="entry name" value="BioY"/>
    <property type="match status" value="1"/>
</dbReference>
<keyword evidence="2" id="KW-0813">Transport</keyword>
<evidence type="ECO:0000256" key="2">
    <source>
        <dbReference type="PIRNR" id="PIRNR016661"/>
    </source>
</evidence>
<dbReference type="PANTHER" id="PTHR34295:SF1">
    <property type="entry name" value="BIOTIN TRANSPORTER BIOY"/>
    <property type="match status" value="1"/>
</dbReference>
<feature type="transmembrane region" description="Helical" evidence="3">
    <location>
        <begin position="115"/>
        <end position="138"/>
    </location>
</feature>
<name>G9WEV6_9LACO</name>
<comment type="similarity">
    <text evidence="1 2">Belongs to the BioY family.</text>
</comment>
<keyword evidence="2 3" id="KW-0472">Membrane</keyword>
<proteinExistence type="inferred from homology"/>
<dbReference type="STRING" id="336988.NT96_03960"/>
<feature type="transmembrane region" description="Helical" evidence="3">
    <location>
        <begin position="82"/>
        <end position="103"/>
    </location>
</feature>
<dbReference type="RefSeq" id="WP_007744441.1">
    <property type="nucleotide sequence ID" value="NZ_CM001398.1"/>
</dbReference>
<keyword evidence="2" id="KW-1003">Cell membrane</keyword>
<comment type="subcellular location">
    <subcellularLocation>
        <location evidence="2">Cell membrane</location>
        <topology evidence="2">Multi-pass membrane protein</topology>
    </subcellularLocation>
</comment>
<accession>G9WEV6</accession>